<name>A0A9D7SSW8_9BACT</name>
<accession>A0A9D7SSW8</accession>
<sequence>MGKKPSKSRPLSASKPVKERIKSAYDYTHFKIVHANKFIIATAILAILLLISVFKNISYPLFWADESMTAMGTERVLEYGYPKVHDGKNVFYDLRHSNPTLGIDEKDDAYVGGAGWAQYYFGIIGYKLAEKAENIFTQTGIFRATFAIIGLLGVFLFGFFISRIFQDRFSRYAFLSLYILLELLSVSLALLIREVRYYSLVLFLVSIILGLYSVHRFYKPINKIVLVSAMSVSLWLLFNTFAPVYFILLGSIGLTELIIVIHQSLNENLKTALRASFSVLISLAVSFIAVFPLLSYFRTFEIAKAMNVFNNYTSEIYWGNVKTAFDFFKHFDLLWIAILFKVLVLVDIKKILKDNSSGFRISSFLTLFFIVFIFFIARIPNFIYTRYIIYLQPVLAIIIALDFILLISTYARESTSFFSLKMLAPVFIFAIGVITFIAASTKDISGHVYELTHAYKGPLDYTIPFLKEKYPTSDTLVIAANYEETSYMYYLKSKVIVGFTGNNLSADSIVVPHVIAYRKTWSNYGSIFNKYLQAAPFDAQTFPVKDIPVNNIPELNFKPAFNHHFRMQLPDNDKDQTYLFLRK</sequence>
<evidence type="ECO:0000313" key="2">
    <source>
        <dbReference type="EMBL" id="MBK9982487.1"/>
    </source>
</evidence>
<feature type="transmembrane region" description="Helical" evidence="1">
    <location>
        <begin position="38"/>
        <end position="57"/>
    </location>
</feature>
<feature type="transmembrane region" description="Helical" evidence="1">
    <location>
        <begin position="141"/>
        <end position="160"/>
    </location>
</feature>
<keyword evidence="1" id="KW-0812">Transmembrane</keyword>
<reference evidence="2 3" key="1">
    <citation type="submission" date="2020-10" db="EMBL/GenBank/DDBJ databases">
        <title>Connecting structure to function with the recovery of over 1000 high-quality activated sludge metagenome-assembled genomes encoding full-length rRNA genes using long-read sequencing.</title>
        <authorList>
            <person name="Singleton C.M."/>
            <person name="Petriglieri F."/>
            <person name="Kristensen J.M."/>
            <person name="Kirkegaard R.H."/>
            <person name="Michaelsen T.Y."/>
            <person name="Andersen M.H."/>
            <person name="Karst S.M."/>
            <person name="Dueholm M.S."/>
            <person name="Nielsen P.H."/>
            <person name="Albertsen M."/>
        </authorList>
    </citation>
    <scope>NUCLEOTIDE SEQUENCE [LARGE SCALE GENOMIC DNA]</scope>
    <source>
        <strain evidence="2">Ribe_18-Q3-R11-54_MAXAC.273</strain>
    </source>
</reference>
<dbReference type="Proteomes" id="UP000808337">
    <property type="component" value="Unassembled WGS sequence"/>
</dbReference>
<keyword evidence="1" id="KW-1133">Transmembrane helix</keyword>
<proteinExistence type="predicted"/>
<comment type="caution">
    <text evidence="2">The sequence shown here is derived from an EMBL/GenBank/DDBJ whole genome shotgun (WGS) entry which is preliminary data.</text>
</comment>
<feature type="transmembrane region" description="Helical" evidence="1">
    <location>
        <begin position="327"/>
        <end position="346"/>
    </location>
</feature>
<evidence type="ECO:0000313" key="3">
    <source>
        <dbReference type="Proteomes" id="UP000808337"/>
    </source>
</evidence>
<evidence type="ECO:0000256" key="1">
    <source>
        <dbReference type="SAM" id="Phobius"/>
    </source>
</evidence>
<evidence type="ECO:0008006" key="4">
    <source>
        <dbReference type="Google" id="ProtNLM"/>
    </source>
</evidence>
<feature type="transmembrane region" description="Helical" evidence="1">
    <location>
        <begin position="422"/>
        <end position="439"/>
    </location>
</feature>
<feature type="transmembrane region" description="Helical" evidence="1">
    <location>
        <begin position="172"/>
        <end position="191"/>
    </location>
</feature>
<protein>
    <recommendedName>
        <fullName evidence="4">Glycosyltransferase RgtA/B/C/D-like domain-containing protein</fullName>
    </recommendedName>
</protein>
<dbReference type="EMBL" id="JADKGY010000006">
    <property type="protein sequence ID" value="MBK9982487.1"/>
    <property type="molecule type" value="Genomic_DNA"/>
</dbReference>
<feature type="transmembrane region" description="Helical" evidence="1">
    <location>
        <begin position="389"/>
        <end position="410"/>
    </location>
</feature>
<feature type="transmembrane region" description="Helical" evidence="1">
    <location>
        <begin position="197"/>
        <end position="214"/>
    </location>
</feature>
<feature type="transmembrane region" description="Helical" evidence="1">
    <location>
        <begin position="277"/>
        <end position="297"/>
    </location>
</feature>
<gene>
    <name evidence="2" type="ORF">IPP15_08690</name>
</gene>
<keyword evidence="1" id="KW-0472">Membrane</keyword>
<dbReference type="AlphaFoldDB" id="A0A9D7SSW8"/>
<organism evidence="2 3">
    <name type="scientific">Candidatus Opimibacter skivensis</name>
    <dbReference type="NCBI Taxonomy" id="2982028"/>
    <lineage>
        <taxon>Bacteria</taxon>
        <taxon>Pseudomonadati</taxon>
        <taxon>Bacteroidota</taxon>
        <taxon>Saprospiria</taxon>
        <taxon>Saprospirales</taxon>
        <taxon>Saprospiraceae</taxon>
        <taxon>Candidatus Opimibacter</taxon>
    </lineage>
</organism>
<feature type="transmembrane region" description="Helical" evidence="1">
    <location>
        <begin position="358"/>
        <end position="377"/>
    </location>
</feature>